<keyword evidence="2" id="KW-1185">Reference proteome</keyword>
<dbReference type="KEGG" id="pbs:Plabr_0239"/>
<dbReference type="SUPFAM" id="SSF53448">
    <property type="entry name" value="Nucleotide-diphospho-sugar transferases"/>
    <property type="match status" value="1"/>
</dbReference>
<evidence type="ECO:0000313" key="2">
    <source>
        <dbReference type="Proteomes" id="UP000006860"/>
    </source>
</evidence>
<dbReference type="Proteomes" id="UP000006860">
    <property type="component" value="Chromosome"/>
</dbReference>
<gene>
    <name evidence="1" type="ordered locus">Plabr_0239</name>
</gene>
<dbReference type="eggNOG" id="ENOG502ZKBQ">
    <property type="taxonomic scope" value="Bacteria"/>
</dbReference>
<evidence type="ECO:0000313" key="1">
    <source>
        <dbReference type="EMBL" id="ADY57868.1"/>
    </source>
</evidence>
<dbReference type="STRING" id="756272.Plabr_0239"/>
<reference evidence="2" key="1">
    <citation type="submission" date="2011-02" db="EMBL/GenBank/DDBJ databases">
        <title>The complete genome of Planctomyces brasiliensis DSM 5305.</title>
        <authorList>
            <person name="Lucas S."/>
            <person name="Copeland A."/>
            <person name="Lapidus A."/>
            <person name="Bruce D."/>
            <person name="Goodwin L."/>
            <person name="Pitluck S."/>
            <person name="Kyrpides N."/>
            <person name="Mavromatis K."/>
            <person name="Pagani I."/>
            <person name="Ivanova N."/>
            <person name="Ovchinnikova G."/>
            <person name="Lu M."/>
            <person name="Detter J.C."/>
            <person name="Han C."/>
            <person name="Land M."/>
            <person name="Hauser L."/>
            <person name="Markowitz V."/>
            <person name="Cheng J.-F."/>
            <person name="Hugenholtz P."/>
            <person name="Woyke T."/>
            <person name="Wu D."/>
            <person name="Tindall B."/>
            <person name="Pomrenke H.G."/>
            <person name="Brambilla E."/>
            <person name="Klenk H.-P."/>
            <person name="Eisen J.A."/>
        </authorList>
    </citation>
    <scope>NUCLEOTIDE SEQUENCE [LARGE SCALE GENOMIC DNA]</scope>
    <source>
        <strain evidence="2">ATCC 49424 / DSM 5305 / JCM 21570 / NBRC 103401 / IFAM 1448</strain>
    </source>
</reference>
<dbReference type="EMBL" id="CP002546">
    <property type="protein sequence ID" value="ADY57868.1"/>
    <property type="molecule type" value="Genomic_DNA"/>
</dbReference>
<organism evidence="1 2">
    <name type="scientific">Rubinisphaera brasiliensis (strain ATCC 49424 / DSM 5305 / JCM 21570 / IAM 15109 / NBRC 103401 / IFAM 1448)</name>
    <name type="common">Planctomyces brasiliensis</name>
    <dbReference type="NCBI Taxonomy" id="756272"/>
    <lineage>
        <taxon>Bacteria</taxon>
        <taxon>Pseudomonadati</taxon>
        <taxon>Planctomycetota</taxon>
        <taxon>Planctomycetia</taxon>
        <taxon>Planctomycetales</taxon>
        <taxon>Planctomycetaceae</taxon>
        <taxon>Rubinisphaera</taxon>
    </lineage>
</organism>
<dbReference type="RefSeq" id="WP_013626612.1">
    <property type="nucleotide sequence ID" value="NC_015174.1"/>
</dbReference>
<name>F0SPG4_RUBBR</name>
<protein>
    <submittedName>
        <fullName evidence="1">Uncharacterized protein</fullName>
    </submittedName>
</protein>
<dbReference type="InterPro" id="IPR029044">
    <property type="entry name" value="Nucleotide-diphossugar_trans"/>
</dbReference>
<dbReference type="AlphaFoldDB" id="F0SPG4"/>
<accession>F0SPG4</accession>
<dbReference type="HOGENOM" id="CLU_849623_0_0_0"/>
<sequence length="327" mass="36727">MPECICENAGYCAMHRKIMHPVEHDLCRNNPGYFDVFQKGVKDRPARGLGDTVAKITDQTGLKKLADLMHKMGINCGCSGRQKKWNRWFRYKQTVEVGITTAPREQVTLQSTVASLVENRWEPHIFAEPGSNLEGLSNLPIHQNAERLGAWRNWVHCCKTLLDTTRSKYILTVQDDTTIVPGAGEFLESFQWPDGCGMVSLYTPTQYTKKTPGCHRIRTNSLWGACAMLFRRDDLERLMDTKVATNWKGAPFKTRKRPREPWEVANVDTAVGKALREMGLAPFFFSPSLSQHIGATSSIGHKGMGPKRVASKVVADWSVFETTLGPS</sequence>
<proteinExistence type="predicted"/>
<dbReference type="OrthoDB" id="260014at2"/>